<protein>
    <submittedName>
        <fullName evidence="1">DUF2283 domain-containing protein</fullName>
    </submittedName>
</protein>
<dbReference type="Proteomes" id="UP000741360">
    <property type="component" value="Unassembled WGS sequence"/>
</dbReference>
<dbReference type="AlphaFoldDB" id="A0A932M046"/>
<reference evidence="1" key="1">
    <citation type="submission" date="2020-07" db="EMBL/GenBank/DDBJ databases">
        <title>Huge and variable diversity of episymbiotic CPR bacteria and DPANN archaea in groundwater ecosystems.</title>
        <authorList>
            <person name="He C.Y."/>
            <person name="Keren R."/>
            <person name="Whittaker M."/>
            <person name="Farag I.F."/>
            <person name="Doudna J."/>
            <person name="Cate J.H.D."/>
            <person name="Banfield J.F."/>
        </authorList>
    </citation>
    <scope>NUCLEOTIDE SEQUENCE</scope>
    <source>
        <strain evidence="1">NC_groundwater_717_Ag_S-0.2um_59_8</strain>
    </source>
</reference>
<comment type="caution">
    <text evidence="1">The sequence shown here is derived from an EMBL/GenBank/DDBJ whole genome shotgun (WGS) entry which is preliminary data.</text>
</comment>
<dbReference type="PANTHER" id="PTHR37029">
    <property type="entry name" value="SSR1768 PROTEIN"/>
    <property type="match status" value="1"/>
</dbReference>
<dbReference type="Pfam" id="PF10049">
    <property type="entry name" value="DUF2283"/>
    <property type="match status" value="1"/>
</dbReference>
<sequence>MKKPRMAYFEQEDILHLVIADEKEANSIELSPNITAELNDKGELIGIEILNASTFVRDVIMEGVQAKVLNLITTGK</sequence>
<proteinExistence type="predicted"/>
<gene>
    <name evidence="1" type="ORF">HYY65_04890</name>
</gene>
<accession>A0A932M046</accession>
<evidence type="ECO:0000313" key="2">
    <source>
        <dbReference type="Proteomes" id="UP000741360"/>
    </source>
</evidence>
<dbReference type="InterPro" id="IPR019270">
    <property type="entry name" value="DUF2283"/>
</dbReference>
<organism evidence="1 2">
    <name type="scientific">Tectimicrobiota bacterium</name>
    <dbReference type="NCBI Taxonomy" id="2528274"/>
    <lineage>
        <taxon>Bacteria</taxon>
        <taxon>Pseudomonadati</taxon>
        <taxon>Nitrospinota/Tectimicrobiota group</taxon>
        <taxon>Candidatus Tectimicrobiota</taxon>
    </lineage>
</organism>
<evidence type="ECO:0000313" key="1">
    <source>
        <dbReference type="EMBL" id="MBI3014394.1"/>
    </source>
</evidence>
<name>A0A932M046_UNCTE</name>
<dbReference type="EMBL" id="JACPSX010000090">
    <property type="protein sequence ID" value="MBI3014394.1"/>
    <property type="molecule type" value="Genomic_DNA"/>
</dbReference>
<dbReference type="PANTHER" id="PTHR37029:SF1">
    <property type="entry name" value="SSR1768 PROTEIN"/>
    <property type="match status" value="1"/>
</dbReference>